<feature type="domain" description="Major facilitator superfamily (MFS) profile" evidence="8">
    <location>
        <begin position="5"/>
        <end position="400"/>
    </location>
</feature>
<organism evidence="9 10">
    <name type="scientific">Williamsia sterculiae</name>
    <dbReference type="NCBI Taxonomy" id="1344003"/>
    <lineage>
        <taxon>Bacteria</taxon>
        <taxon>Bacillati</taxon>
        <taxon>Actinomycetota</taxon>
        <taxon>Actinomycetes</taxon>
        <taxon>Mycobacteriales</taxon>
        <taxon>Nocardiaceae</taxon>
        <taxon>Williamsia</taxon>
    </lineage>
</organism>
<dbReference type="InterPro" id="IPR036259">
    <property type="entry name" value="MFS_trans_sf"/>
</dbReference>
<feature type="transmembrane region" description="Helical" evidence="7">
    <location>
        <begin position="138"/>
        <end position="158"/>
    </location>
</feature>
<feature type="transmembrane region" description="Helical" evidence="7">
    <location>
        <begin position="281"/>
        <end position="300"/>
    </location>
</feature>
<keyword evidence="2" id="KW-0813">Transport</keyword>
<dbReference type="PROSITE" id="PS50850">
    <property type="entry name" value="MFS"/>
    <property type="match status" value="1"/>
</dbReference>
<evidence type="ECO:0000256" key="1">
    <source>
        <dbReference type="ARBA" id="ARBA00004651"/>
    </source>
</evidence>
<dbReference type="PANTHER" id="PTHR23517:SF13">
    <property type="entry name" value="MAJOR FACILITATOR SUPERFAMILY MFS_1"/>
    <property type="match status" value="1"/>
</dbReference>
<protein>
    <submittedName>
        <fullName evidence="9">Predicted arabinose efflux permease, MFS family</fullName>
    </submittedName>
</protein>
<evidence type="ECO:0000256" key="4">
    <source>
        <dbReference type="ARBA" id="ARBA00022692"/>
    </source>
</evidence>
<proteinExistence type="predicted"/>
<feature type="transmembrane region" description="Helical" evidence="7">
    <location>
        <begin position="374"/>
        <end position="394"/>
    </location>
</feature>
<evidence type="ECO:0000313" key="9">
    <source>
        <dbReference type="EMBL" id="SIR93496.1"/>
    </source>
</evidence>
<evidence type="ECO:0000256" key="5">
    <source>
        <dbReference type="ARBA" id="ARBA00022989"/>
    </source>
</evidence>
<dbReference type="InterPro" id="IPR050171">
    <property type="entry name" value="MFS_Transporters"/>
</dbReference>
<keyword evidence="10" id="KW-1185">Reference proteome</keyword>
<dbReference type="Pfam" id="PF07690">
    <property type="entry name" value="MFS_1"/>
    <property type="match status" value="1"/>
</dbReference>
<feature type="transmembrane region" description="Helical" evidence="7">
    <location>
        <begin position="77"/>
        <end position="95"/>
    </location>
</feature>
<dbReference type="OrthoDB" id="3177957at2"/>
<dbReference type="GO" id="GO:0005886">
    <property type="term" value="C:plasma membrane"/>
    <property type="evidence" value="ECO:0007669"/>
    <property type="project" value="UniProtKB-SubCell"/>
</dbReference>
<feature type="transmembrane region" description="Helical" evidence="7">
    <location>
        <begin position="39"/>
        <end position="65"/>
    </location>
</feature>
<evidence type="ECO:0000256" key="2">
    <source>
        <dbReference type="ARBA" id="ARBA00022448"/>
    </source>
</evidence>
<sequence>MSSIRIGRATAFWVVAGLTTFVLFASAAPSPIYPIYQQLWGFSSFTLTVVFAVYVVALLGSLLTVGSLSDHIGRRPVMALALVGLIVAMIVFITADGVGLLVAARVLQGLATGAILGTLSAATFDLQPDDHTGAMANGAAPGLGLSLGVLIAGVLVQYAPAPRFLIYGICIAVFAVLLIAVVLIPETSARVGFESRRHLLTTISPRASVPGSVRGVFLAGVPAMIATWSLGGLQLSLGSSIVGRILGVQNHAAAGAMLFTFFASAAVSAVVFGRTPATTKLVIGFTGLLVGVSLSLVGVITASIPVYLVGAAVAGIGFGTAFVGVMATIGAATEPTQRGQVFASVFLVSYTGFSVPAVVAGLATEQFGLRTTAIGYASFVIALVVIASAAAVWVNRRARRIAAVPAPVVEPVGAMAVDGELARCRG</sequence>
<feature type="transmembrane region" description="Helical" evidence="7">
    <location>
        <begin position="164"/>
        <end position="186"/>
    </location>
</feature>
<dbReference type="Proteomes" id="UP000186218">
    <property type="component" value="Unassembled WGS sequence"/>
</dbReference>
<keyword evidence="5 7" id="KW-1133">Transmembrane helix</keyword>
<dbReference type="SUPFAM" id="SSF103473">
    <property type="entry name" value="MFS general substrate transporter"/>
    <property type="match status" value="1"/>
</dbReference>
<reference evidence="9 10" key="1">
    <citation type="submission" date="2017-01" db="EMBL/GenBank/DDBJ databases">
        <authorList>
            <person name="Mah S.A."/>
            <person name="Swanson W.J."/>
            <person name="Moy G.W."/>
            <person name="Vacquier V.D."/>
        </authorList>
    </citation>
    <scope>NUCLEOTIDE SEQUENCE [LARGE SCALE GENOMIC DNA]</scope>
    <source>
        <strain evidence="9 10">CPCC 203464</strain>
    </source>
</reference>
<evidence type="ECO:0000259" key="8">
    <source>
        <dbReference type="PROSITE" id="PS50850"/>
    </source>
</evidence>
<keyword evidence="4 7" id="KW-0812">Transmembrane</keyword>
<comment type="subcellular location">
    <subcellularLocation>
        <location evidence="1">Cell membrane</location>
        <topology evidence="1">Multi-pass membrane protein</topology>
    </subcellularLocation>
</comment>
<dbReference type="STRING" id="1344003.SAMN05445060_1673"/>
<evidence type="ECO:0000256" key="7">
    <source>
        <dbReference type="SAM" id="Phobius"/>
    </source>
</evidence>
<evidence type="ECO:0000256" key="6">
    <source>
        <dbReference type="ARBA" id="ARBA00023136"/>
    </source>
</evidence>
<feature type="transmembrane region" description="Helical" evidence="7">
    <location>
        <begin position="12"/>
        <end position="33"/>
    </location>
</feature>
<keyword evidence="3" id="KW-1003">Cell membrane</keyword>
<feature type="transmembrane region" description="Helical" evidence="7">
    <location>
        <begin position="251"/>
        <end position="272"/>
    </location>
</feature>
<dbReference type="AlphaFoldDB" id="A0A1N7EZI2"/>
<gene>
    <name evidence="9" type="ORF">SAMN05445060_1673</name>
</gene>
<evidence type="ECO:0000256" key="3">
    <source>
        <dbReference type="ARBA" id="ARBA00022475"/>
    </source>
</evidence>
<keyword evidence="6 7" id="KW-0472">Membrane</keyword>
<dbReference type="PRINTS" id="PR01656">
    <property type="entry name" value="VACCYTOTOXIN"/>
</dbReference>
<evidence type="ECO:0000313" key="10">
    <source>
        <dbReference type="Proteomes" id="UP000186218"/>
    </source>
</evidence>
<feature type="transmembrane region" description="Helical" evidence="7">
    <location>
        <begin position="306"/>
        <end position="329"/>
    </location>
</feature>
<dbReference type="PANTHER" id="PTHR23517">
    <property type="entry name" value="RESISTANCE PROTEIN MDTM, PUTATIVE-RELATED-RELATED"/>
    <property type="match status" value="1"/>
</dbReference>
<dbReference type="GO" id="GO:0005576">
    <property type="term" value="C:extracellular region"/>
    <property type="evidence" value="ECO:0007669"/>
    <property type="project" value="InterPro"/>
</dbReference>
<feature type="transmembrane region" description="Helical" evidence="7">
    <location>
        <begin position="341"/>
        <end position="362"/>
    </location>
</feature>
<dbReference type="InterPro" id="IPR011701">
    <property type="entry name" value="MFS"/>
</dbReference>
<name>A0A1N7EZI2_9NOCA</name>
<dbReference type="InterPro" id="IPR020846">
    <property type="entry name" value="MFS_dom"/>
</dbReference>
<dbReference type="InterPro" id="IPR003842">
    <property type="entry name" value="Vacuolating_cytotoxin"/>
</dbReference>
<dbReference type="GO" id="GO:0022857">
    <property type="term" value="F:transmembrane transporter activity"/>
    <property type="evidence" value="ECO:0007669"/>
    <property type="project" value="InterPro"/>
</dbReference>
<dbReference type="Gene3D" id="1.20.1250.20">
    <property type="entry name" value="MFS general substrate transporter like domains"/>
    <property type="match status" value="1"/>
</dbReference>
<dbReference type="EMBL" id="FTNT01000004">
    <property type="protein sequence ID" value="SIR93496.1"/>
    <property type="molecule type" value="Genomic_DNA"/>
</dbReference>
<dbReference type="RefSeq" id="WP_076478459.1">
    <property type="nucleotide sequence ID" value="NZ_FTNT01000004.1"/>
</dbReference>
<accession>A0A1N7EZI2</accession>